<gene>
    <name evidence="2" type="ORF">NPIL_110881</name>
    <name evidence="1" type="ORF">NPIL_324561</name>
</gene>
<evidence type="ECO:0000313" key="1">
    <source>
        <dbReference type="EMBL" id="GFT27830.1"/>
    </source>
</evidence>
<dbReference type="Proteomes" id="UP000887013">
    <property type="component" value="Unassembled WGS sequence"/>
</dbReference>
<keyword evidence="3" id="KW-1185">Reference proteome</keyword>
<evidence type="ECO:0000313" key="3">
    <source>
        <dbReference type="Proteomes" id="UP000887013"/>
    </source>
</evidence>
<proteinExistence type="predicted"/>
<feature type="non-terminal residue" evidence="2">
    <location>
        <position position="1"/>
    </location>
</feature>
<protein>
    <submittedName>
        <fullName evidence="2">Uncharacterized protein</fullName>
    </submittedName>
</protein>
<sequence length="24" mass="2948">MLARWINKVLNPRYGRYTPLNRSK</sequence>
<dbReference type="AlphaFoldDB" id="A0A8X6PXF9"/>
<evidence type="ECO:0000313" key="2">
    <source>
        <dbReference type="EMBL" id="GFT91342.1"/>
    </source>
</evidence>
<dbReference type="EMBL" id="BMAW01107146">
    <property type="protein sequence ID" value="GFT27830.1"/>
    <property type="molecule type" value="Genomic_DNA"/>
</dbReference>
<name>A0A8X6PXF9_NEPPI</name>
<organism evidence="2 3">
    <name type="scientific">Nephila pilipes</name>
    <name type="common">Giant wood spider</name>
    <name type="synonym">Nephila maculata</name>
    <dbReference type="NCBI Taxonomy" id="299642"/>
    <lineage>
        <taxon>Eukaryota</taxon>
        <taxon>Metazoa</taxon>
        <taxon>Ecdysozoa</taxon>
        <taxon>Arthropoda</taxon>
        <taxon>Chelicerata</taxon>
        <taxon>Arachnida</taxon>
        <taxon>Araneae</taxon>
        <taxon>Araneomorphae</taxon>
        <taxon>Entelegynae</taxon>
        <taxon>Araneoidea</taxon>
        <taxon>Nephilidae</taxon>
        <taxon>Nephila</taxon>
    </lineage>
</organism>
<reference evidence="2" key="1">
    <citation type="submission" date="2020-08" db="EMBL/GenBank/DDBJ databases">
        <title>Multicomponent nature underlies the extraordinary mechanical properties of spider dragline silk.</title>
        <authorList>
            <person name="Kono N."/>
            <person name="Nakamura H."/>
            <person name="Mori M."/>
            <person name="Yoshida Y."/>
            <person name="Ohtoshi R."/>
            <person name="Malay A.D."/>
            <person name="Moran D.A.P."/>
            <person name="Tomita M."/>
            <person name="Numata K."/>
            <person name="Arakawa K."/>
        </authorList>
    </citation>
    <scope>NUCLEOTIDE SEQUENCE</scope>
</reference>
<accession>A0A8X6PXF9</accession>
<dbReference type="EMBL" id="BMAW01120904">
    <property type="protein sequence ID" value="GFT91342.1"/>
    <property type="molecule type" value="Genomic_DNA"/>
</dbReference>
<comment type="caution">
    <text evidence="2">The sequence shown here is derived from an EMBL/GenBank/DDBJ whole genome shotgun (WGS) entry which is preliminary data.</text>
</comment>